<name>A0A397TYF5_9GLOM</name>
<gene>
    <name evidence="2" type="ORF">C2G38_2236960</name>
</gene>
<evidence type="ECO:0000256" key="1">
    <source>
        <dbReference type="SAM" id="MobiDB-lite"/>
    </source>
</evidence>
<dbReference type="Proteomes" id="UP000266673">
    <property type="component" value="Unassembled WGS sequence"/>
</dbReference>
<dbReference type="OrthoDB" id="8062037at2759"/>
<feature type="region of interest" description="Disordered" evidence="1">
    <location>
        <begin position="126"/>
        <end position="153"/>
    </location>
</feature>
<keyword evidence="3" id="KW-1185">Reference proteome</keyword>
<comment type="caution">
    <text evidence="2">The sequence shown here is derived from an EMBL/GenBank/DDBJ whole genome shotgun (WGS) entry which is preliminary data.</text>
</comment>
<dbReference type="AlphaFoldDB" id="A0A397TYF5"/>
<feature type="compositionally biased region" description="Acidic residues" evidence="1">
    <location>
        <begin position="126"/>
        <end position="152"/>
    </location>
</feature>
<proteinExistence type="predicted"/>
<evidence type="ECO:0000313" key="2">
    <source>
        <dbReference type="EMBL" id="RIA99874.1"/>
    </source>
</evidence>
<sequence>MAKKPPCKDVEYRAVVDLLDNLVPATLNVYAILFRSDQFSEYVEKDVDLWHLPSAYCTAHPPRPELCDSCGHSLVDENGMVFVCGHCYHNNCYNGKYKHCEEFYKKGIFKNVQKFLTRIEKGADTLTEEDLDDDDDDEENVEEESDEVEEVDISPKLIEVMNQI</sequence>
<accession>A0A397TYF5</accession>
<evidence type="ECO:0000313" key="3">
    <source>
        <dbReference type="Proteomes" id="UP000266673"/>
    </source>
</evidence>
<dbReference type="EMBL" id="QKWP01006574">
    <property type="protein sequence ID" value="RIA99874.1"/>
    <property type="molecule type" value="Genomic_DNA"/>
</dbReference>
<protein>
    <submittedName>
        <fullName evidence="2">Uncharacterized protein</fullName>
    </submittedName>
</protein>
<reference evidence="2 3" key="1">
    <citation type="submission" date="2018-06" db="EMBL/GenBank/DDBJ databases">
        <title>Comparative genomics reveals the genomic features of Rhizophagus irregularis, R. cerebriforme, R. diaphanum and Gigaspora rosea, and their symbiotic lifestyle signature.</title>
        <authorList>
            <person name="Morin E."/>
            <person name="San Clemente H."/>
            <person name="Chen E.C.H."/>
            <person name="De La Providencia I."/>
            <person name="Hainaut M."/>
            <person name="Kuo A."/>
            <person name="Kohler A."/>
            <person name="Murat C."/>
            <person name="Tang N."/>
            <person name="Roy S."/>
            <person name="Loubradou J."/>
            <person name="Henrissat B."/>
            <person name="Grigoriev I.V."/>
            <person name="Corradi N."/>
            <person name="Roux C."/>
            <person name="Martin F.M."/>
        </authorList>
    </citation>
    <scope>NUCLEOTIDE SEQUENCE [LARGE SCALE GENOMIC DNA]</scope>
    <source>
        <strain evidence="2 3">DAOM 194757</strain>
    </source>
</reference>
<organism evidence="2 3">
    <name type="scientific">Gigaspora rosea</name>
    <dbReference type="NCBI Taxonomy" id="44941"/>
    <lineage>
        <taxon>Eukaryota</taxon>
        <taxon>Fungi</taxon>
        <taxon>Fungi incertae sedis</taxon>
        <taxon>Mucoromycota</taxon>
        <taxon>Glomeromycotina</taxon>
        <taxon>Glomeromycetes</taxon>
        <taxon>Diversisporales</taxon>
        <taxon>Gigasporaceae</taxon>
        <taxon>Gigaspora</taxon>
    </lineage>
</organism>